<evidence type="ECO:0008006" key="3">
    <source>
        <dbReference type="Google" id="ProtNLM"/>
    </source>
</evidence>
<evidence type="ECO:0000313" key="2">
    <source>
        <dbReference type="EMBL" id="NDU43589.1"/>
    </source>
</evidence>
<dbReference type="EMBL" id="WNJL01000037">
    <property type="protein sequence ID" value="NDU43589.1"/>
    <property type="molecule type" value="Genomic_DNA"/>
</dbReference>
<keyword evidence="1" id="KW-0732">Signal</keyword>
<accession>A0A845UBP2</accession>
<reference evidence="2" key="1">
    <citation type="submission" date="2019-11" db="EMBL/GenBank/DDBJ databases">
        <title>Acidithiobacillus ferrianus sp. nov.: a facultatively anaerobic and extremely acidophilic chemolithoautotroph.</title>
        <authorList>
            <person name="Norris P.R."/>
            <person name="Falagan C."/>
            <person name="Moya-Beltran A."/>
            <person name="Castro M."/>
            <person name="Quatrini R."/>
            <person name="Johnson D.B."/>
        </authorList>
    </citation>
    <scope>NUCLEOTIDE SEQUENCE [LARGE SCALE GENOMIC DNA]</scope>
    <source>
        <strain evidence="2">MG</strain>
    </source>
</reference>
<organism evidence="2">
    <name type="scientific">Acidithiobacillus ferrianus</name>
    <dbReference type="NCBI Taxonomy" id="2678518"/>
    <lineage>
        <taxon>Bacteria</taxon>
        <taxon>Pseudomonadati</taxon>
        <taxon>Pseudomonadota</taxon>
        <taxon>Acidithiobacillia</taxon>
        <taxon>Acidithiobacillales</taxon>
        <taxon>Acidithiobacillaceae</taxon>
        <taxon>Acidithiobacillus</taxon>
    </lineage>
</organism>
<feature type="signal peptide" evidence="1">
    <location>
        <begin position="1"/>
        <end position="24"/>
    </location>
</feature>
<proteinExistence type="predicted"/>
<evidence type="ECO:0000256" key="1">
    <source>
        <dbReference type="SAM" id="SignalP"/>
    </source>
</evidence>
<sequence length="136" mass="15378">MRIRFIIRAVAATTTLLTATPALAASEPSCAVMAPRQNQQQFDRLMAALTHKNYPLWTEDADTAFLNGLSARRFSRMANTLDRKLQLQKGWHANYVTHLQDGAYSSYVWRVTLHNGRQLLMQMTETQGKVVGFHLG</sequence>
<name>A0A845UBP2_9PROT</name>
<dbReference type="RefSeq" id="WP_163098767.1">
    <property type="nucleotide sequence ID" value="NZ_CP127523.1"/>
</dbReference>
<feature type="chain" id="PRO_5032547295" description="DUF3887 domain-containing protein" evidence="1">
    <location>
        <begin position="25"/>
        <end position="136"/>
    </location>
</feature>
<protein>
    <recommendedName>
        <fullName evidence="3">DUF3887 domain-containing protein</fullName>
    </recommendedName>
</protein>
<comment type="caution">
    <text evidence="2">The sequence shown here is derived from an EMBL/GenBank/DDBJ whole genome shotgun (WGS) entry which is preliminary data.</text>
</comment>
<gene>
    <name evidence="2" type="ORF">GL267_13440</name>
</gene>
<dbReference type="AlphaFoldDB" id="A0A845UBP2"/>